<dbReference type="SMART" id="SM00407">
    <property type="entry name" value="IGc1"/>
    <property type="match status" value="1"/>
</dbReference>
<dbReference type="GO" id="GO:0009897">
    <property type="term" value="C:external side of plasma membrane"/>
    <property type="evidence" value="ECO:0007669"/>
    <property type="project" value="TreeGrafter"/>
</dbReference>
<dbReference type="STRING" id="94237.ENSMMOP00000021816"/>
<dbReference type="Gene3D" id="3.30.500.10">
    <property type="entry name" value="MHC class I-like antigen recognition-like"/>
    <property type="match status" value="1"/>
</dbReference>
<dbReference type="PRINTS" id="PR01638">
    <property type="entry name" value="MHCCLASSI"/>
</dbReference>
<dbReference type="SUPFAM" id="SSF54452">
    <property type="entry name" value="MHC antigen-recognition domain"/>
    <property type="match status" value="1"/>
</dbReference>
<dbReference type="InterPro" id="IPR011161">
    <property type="entry name" value="MHC_I-like_Ag-recog"/>
</dbReference>
<evidence type="ECO:0000256" key="1">
    <source>
        <dbReference type="ARBA" id="ARBA00023180"/>
    </source>
</evidence>
<dbReference type="Pfam" id="PF00129">
    <property type="entry name" value="MHC_I"/>
    <property type="match status" value="1"/>
</dbReference>
<dbReference type="PANTHER" id="PTHR16675">
    <property type="entry name" value="MHC CLASS I-RELATED"/>
    <property type="match status" value="1"/>
</dbReference>
<dbReference type="InterPro" id="IPR011162">
    <property type="entry name" value="MHC_I/II-like_Ag-recog"/>
</dbReference>
<dbReference type="GO" id="GO:0005615">
    <property type="term" value="C:extracellular space"/>
    <property type="evidence" value="ECO:0007669"/>
    <property type="project" value="TreeGrafter"/>
</dbReference>
<dbReference type="InterPro" id="IPR007110">
    <property type="entry name" value="Ig-like_dom"/>
</dbReference>
<dbReference type="Ensembl" id="ENSMMOT00000022180.1">
    <property type="protein sequence ID" value="ENSMMOP00000021816.1"/>
    <property type="gene ID" value="ENSMMOG00000016328.1"/>
</dbReference>
<dbReference type="InterPro" id="IPR003597">
    <property type="entry name" value="Ig_C1-set"/>
</dbReference>
<dbReference type="FunFam" id="3.30.500.10:FF:000005">
    <property type="entry name" value="MHC class I antigen ZKA transcript variant 1"/>
    <property type="match status" value="1"/>
</dbReference>
<dbReference type="Gene3D" id="2.60.40.10">
    <property type="entry name" value="Immunoglobulins"/>
    <property type="match status" value="1"/>
</dbReference>
<organism evidence="4 5">
    <name type="scientific">Mola mola</name>
    <name type="common">Ocean sunfish</name>
    <name type="synonym">Tetraodon mola</name>
    <dbReference type="NCBI Taxonomy" id="94237"/>
    <lineage>
        <taxon>Eukaryota</taxon>
        <taxon>Metazoa</taxon>
        <taxon>Chordata</taxon>
        <taxon>Craniata</taxon>
        <taxon>Vertebrata</taxon>
        <taxon>Euteleostomi</taxon>
        <taxon>Actinopterygii</taxon>
        <taxon>Neopterygii</taxon>
        <taxon>Teleostei</taxon>
        <taxon>Neoteleostei</taxon>
        <taxon>Acanthomorphata</taxon>
        <taxon>Eupercaria</taxon>
        <taxon>Tetraodontiformes</taxon>
        <taxon>Molidae</taxon>
        <taxon>Mola</taxon>
    </lineage>
</organism>
<sequence length="403" mass="46239">MRWGSTVDVSLANILYRVQRTAPDGSAPPLTSLFSLFLSLSMLPLPQHSLHYIYTALSRNVKMPGIHEFTAMGMLDNTLIDYFDSDRQVKFPKQKWMKAELKEDYWKKGTESRQSKQQWFKVNIEILMKRLNQSHADTHVLQWMHGCEADSQPDGSFVFHKGIDMYSYDGQNFLFFDDENQVWVASVTAAKATKMKWDNVSDLRKYTMGYLENECMEWMNTFLRFQRENGTTPVPDVFLFAGKSKVEENIILTCMATGFSSLHTVLQMKRNGHILSKEDGVESSGVRPNGDDTYQIRDHVEIFKSDESTYTCEVIDVPSKLHLHKVWGKSPPAVLSAFFFFNFRWRSGCSVNAPLIDENVSACRQIESVGQLVSDSLKQDAPLRVLFLYKRVLMGEILAKNTV</sequence>
<evidence type="ECO:0000313" key="4">
    <source>
        <dbReference type="Ensembl" id="ENSMMOP00000021816.1"/>
    </source>
</evidence>
<dbReference type="Pfam" id="PF07654">
    <property type="entry name" value="C1-set"/>
    <property type="match status" value="1"/>
</dbReference>
<accession>A0A3Q3XFW5</accession>
<dbReference type="SUPFAM" id="SSF48726">
    <property type="entry name" value="Immunoglobulin"/>
    <property type="match status" value="1"/>
</dbReference>
<evidence type="ECO:0000256" key="2">
    <source>
        <dbReference type="RuleBase" id="RU004439"/>
    </source>
</evidence>
<dbReference type="AlphaFoldDB" id="A0A3Q3XFW5"/>
<dbReference type="InterPro" id="IPR013783">
    <property type="entry name" value="Ig-like_fold"/>
</dbReference>
<dbReference type="InterPro" id="IPR036179">
    <property type="entry name" value="Ig-like_dom_sf"/>
</dbReference>
<proteinExistence type="inferred from homology"/>
<reference evidence="4" key="1">
    <citation type="submission" date="2025-08" db="UniProtKB">
        <authorList>
            <consortium name="Ensembl"/>
        </authorList>
    </citation>
    <scope>IDENTIFICATION</scope>
</reference>
<dbReference type="PROSITE" id="PS50835">
    <property type="entry name" value="IG_LIKE"/>
    <property type="match status" value="1"/>
</dbReference>
<dbReference type="Proteomes" id="UP000261620">
    <property type="component" value="Unplaced"/>
</dbReference>
<protein>
    <recommendedName>
        <fullName evidence="3">Ig-like domain-containing protein</fullName>
    </recommendedName>
</protein>
<dbReference type="InterPro" id="IPR037055">
    <property type="entry name" value="MHC_I-like_Ag-recog_sf"/>
</dbReference>
<dbReference type="InterPro" id="IPR001039">
    <property type="entry name" value="MHC_I_a_a1/a2"/>
</dbReference>
<evidence type="ECO:0000259" key="3">
    <source>
        <dbReference type="PROSITE" id="PS50835"/>
    </source>
</evidence>
<keyword evidence="5" id="KW-1185">Reference proteome</keyword>
<dbReference type="GO" id="GO:0006955">
    <property type="term" value="P:immune response"/>
    <property type="evidence" value="ECO:0007669"/>
    <property type="project" value="TreeGrafter"/>
</dbReference>
<keyword evidence="1" id="KW-0325">Glycoprotein</keyword>
<reference evidence="4" key="2">
    <citation type="submission" date="2025-09" db="UniProtKB">
        <authorList>
            <consortium name="Ensembl"/>
        </authorList>
    </citation>
    <scope>IDENTIFICATION</scope>
</reference>
<dbReference type="InterPro" id="IPR050208">
    <property type="entry name" value="MHC_class-I_related"/>
</dbReference>
<dbReference type="PANTHER" id="PTHR16675:SF193">
    <property type="entry name" value="LOC571647 PROTEIN-RELATED"/>
    <property type="match status" value="1"/>
</dbReference>
<comment type="similarity">
    <text evidence="2">Belongs to the MHC class I family.</text>
</comment>
<name>A0A3Q3XFW5_MOLML</name>
<evidence type="ECO:0000313" key="5">
    <source>
        <dbReference type="Proteomes" id="UP000261620"/>
    </source>
</evidence>
<feature type="domain" description="Ig-like" evidence="3">
    <location>
        <begin position="235"/>
        <end position="314"/>
    </location>
</feature>